<dbReference type="PROSITE" id="PS50222">
    <property type="entry name" value="EF_HAND_2"/>
    <property type="match status" value="1"/>
</dbReference>
<proteinExistence type="predicted"/>
<reference evidence="5" key="1">
    <citation type="submission" date="2021-01" db="EMBL/GenBank/DDBJ databases">
        <authorList>
            <person name="Corre E."/>
            <person name="Pelletier E."/>
            <person name="Niang G."/>
            <person name="Scheremetjew M."/>
            <person name="Finn R."/>
            <person name="Kale V."/>
            <person name="Holt S."/>
            <person name="Cochrane G."/>
            <person name="Meng A."/>
            <person name="Brown T."/>
            <person name="Cohen L."/>
        </authorList>
    </citation>
    <scope>NUCLEOTIDE SEQUENCE</scope>
    <source>
        <strain evidence="5">Clade-A-BCC118000</strain>
    </source>
</reference>
<dbReference type="AlphaFoldDB" id="A0A7R9T129"/>
<dbReference type="Gene3D" id="1.10.238.220">
    <property type="match status" value="1"/>
</dbReference>
<evidence type="ECO:0000313" key="5">
    <source>
        <dbReference type="EMBL" id="CAD8221353.1"/>
    </source>
</evidence>
<feature type="region of interest" description="Disordered" evidence="3">
    <location>
        <begin position="1"/>
        <end position="25"/>
    </location>
</feature>
<dbReference type="FunFam" id="1.10.238.220:FF:000003">
    <property type="entry name" value="Phosphoprotein phosphatase 2A regulatory subunit"/>
    <property type="match status" value="1"/>
</dbReference>
<evidence type="ECO:0000256" key="3">
    <source>
        <dbReference type="SAM" id="MobiDB-lite"/>
    </source>
</evidence>
<dbReference type="GO" id="GO:0005509">
    <property type="term" value="F:calcium ion binding"/>
    <property type="evidence" value="ECO:0007669"/>
    <property type="project" value="InterPro"/>
</dbReference>
<feature type="domain" description="EF-hand" evidence="4">
    <location>
        <begin position="387"/>
        <end position="422"/>
    </location>
</feature>
<dbReference type="InterPro" id="IPR041534">
    <property type="entry name" value="EF-hand_13"/>
</dbReference>
<dbReference type="Gene3D" id="1.10.238.230">
    <property type="match status" value="1"/>
</dbReference>
<keyword evidence="2" id="KW-0106">Calcium</keyword>
<dbReference type="Gene3D" id="1.10.238.10">
    <property type="entry name" value="EF-hand"/>
    <property type="match status" value="1"/>
</dbReference>
<accession>A0A7R9T129</accession>
<sequence>MSKSLSIQVPARTPLGERSGNENISAASKFPSSKLKLDELFLNWLSMAESQNLVYELLKDAKAGKPLRQPKSGATHANVAAAIGTPPRSPQKGSRYGTSAFSPTRRPLSRQTSLFTRATNEPHSIPTFYKPGGEGLSEEVNAGKVALAERMFERHLTGMNLEAFAGVVRDVVGLPRYFAKRVMKLVAGANADVVTREQWFSYWNSTLRRQKDVSSAMFEILRRPNARALEHADFTEVLTEMTQTHPGLDFLKTTREFQERYVETVIYRIFYECNTTWNGRLTLRELRKSDLLEHMLLAEEEEDINRVLKYFSYEHFYVIYCKFWELDTDHDFFINREDLLHYGNHALTYRIVARIFDQAGRPFKSDVPGKMSYEDFVWFILSEENKNHPLALDYWFKCIDTHHDGVITRDEIYYFYEEQIQRMECLAQEPVLFEDILCQMMDMLKPEVDARVTLNDLRSSKMSGNFFNVLFNMNKFIAFETRDPFLMRQEREEPHLTEWDRFARGEYLRLSMEEDDEMDHASDVVWEESPI</sequence>
<dbReference type="SUPFAM" id="SSF47473">
    <property type="entry name" value="EF-hand"/>
    <property type="match status" value="2"/>
</dbReference>
<dbReference type="FunFam" id="1.10.238.10:FF:000025">
    <property type="entry name" value="serine/threonine-protein phosphatase 2A regulatory subunit B'' subunit alpha"/>
    <property type="match status" value="1"/>
</dbReference>
<dbReference type="GO" id="GO:0000159">
    <property type="term" value="C:protein phosphatase type 2A complex"/>
    <property type="evidence" value="ECO:0007669"/>
    <property type="project" value="TreeGrafter"/>
</dbReference>
<dbReference type="GO" id="GO:0019888">
    <property type="term" value="F:protein phosphatase regulator activity"/>
    <property type="evidence" value="ECO:0007669"/>
    <property type="project" value="TreeGrafter"/>
</dbReference>
<dbReference type="InterPro" id="IPR011992">
    <property type="entry name" value="EF-hand-dom_pair"/>
</dbReference>
<feature type="region of interest" description="Disordered" evidence="3">
    <location>
        <begin position="83"/>
        <end position="108"/>
    </location>
</feature>
<evidence type="ECO:0000256" key="2">
    <source>
        <dbReference type="ARBA" id="ARBA00022837"/>
    </source>
</evidence>
<dbReference type="Pfam" id="PF13499">
    <property type="entry name" value="EF-hand_7"/>
    <property type="match status" value="1"/>
</dbReference>
<name>A0A7R9T129_9CHLO</name>
<dbReference type="PANTHER" id="PTHR14095:SF0">
    <property type="entry name" value="MIP22305P"/>
    <property type="match status" value="1"/>
</dbReference>
<keyword evidence="1" id="KW-0479">Metal-binding</keyword>
<evidence type="ECO:0000256" key="1">
    <source>
        <dbReference type="ARBA" id="ARBA00022723"/>
    </source>
</evidence>
<dbReference type="InterPro" id="IPR002048">
    <property type="entry name" value="EF_hand_dom"/>
</dbReference>
<organism evidence="5">
    <name type="scientific">Ostreococcus sp. 'lucimarinus'</name>
    <dbReference type="NCBI Taxonomy" id="242159"/>
    <lineage>
        <taxon>Eukaryota</taxon>
        <taxon>Viridiplantae</taxon>
        <taxon>Chlorophyta</taxon>
        <taxon>Mamiellophyceae</taxon>
        <taxon>Mamiellales</taxon>
        <taxon>Bathycoccaceae</taxon>
        <taxon>Ostreococcus</taxon>
    </lineage>
</organism>
<evidence type="ECO:0000259" key="4">
    <source>
        <dbReference type="PROSITE" id="PS50222"/>
    </source>
</evidence>
<protein>
    <recommendedName>
        <fullName evidence="4">EF-hand domain-containing protein</fullName>
    </recommendedName>
</protein>
<gene>
    <name evidence="5" type="ORF">OLUC0939_LOCUS2073</name>
</gene>
<dbReference type="PANTHER" id="PTHR14095">
    <property type="entry name" value="PHOSPHATASE 2A REGULATORY SUBUNIT-RELATED"/>
    <property type="match status" value="1"/>
</dbReference>
<dbReference type="EMBL" id="HBDX01002413">
    <property type="protein sequence ID" value="CAD8221353.1"/>
    <property type="molecule type" value="Transcribed_RNA"/>
</dbReference>
<dbReference type="Pfam" id="PF17958">
    <property type="entry name" value="EF-hand_13"/>
    <property type="match status" value="1"/>
</dbReference>
<dbReference type="CDD" id="cd21504">
    <property type="entry name" value="PPP2R3A_B-like"/>
    <property type="match status" value="1"/>
</dbReference>